<comment type="caution">
    <text evidence="2">The sequence shown here is derived from an EMBL/GenBank/DDBJ whole genome shotgun (WGS) entry which is preliminary data.</text>
</comment>
<name>A0A3N2C757_9MICO</name>
<dbReference type="InterPro" id="IPR043129">
    <property type="entry name" value="ATPase_NBD"/>
</dbReference>
<evidence type="ECO:0000256" key="1">
    <source>
        <dbReference type="ARBA" id="ARBA00006479"/>
    </source>
</evidence>
<evidence type="ECO:0000313" key="3">
    <source>
        <dbReference type="Proteomes" id="UP000266915"/>
    </source>
</evidence>
<organism evidence="2 3">
    <name type="scientific">Plantibacter flavus</name>
    <dbReference type="NCBI Taxonomy" id="150123"/>
    <lineage>
        <taxon>Bacteria</taxon>
        <taxon>Bacillati</taxon>
        <taxon>Actinomycetota</taxon>
        <taxon>Actinomycetes</taxon>
        <taxon>Micrococcales</taxon>
        <taxon>Microbacteriaceae</taxon>
        <taxon>Plantibacter</taxon>
    </lineage>
</organism>
<reference evidence="2 3" key="1">
    <citation type="submission" date="2018-11" db="EMBL/GenBank/DDBJ databases">
        <title>Sequencing the genomes of 1000 actinobacteria strains.</title>
        <authorList>
            <person name="Klenk H.-P."/>
        </authorList>
    </citation>
    <scope>NUCLEOTIDE SEQUENCE [LARGE SCALE GENOMIC DNA]</scope>
    <source>
        <strain evidence="2 3">DSM 14012</strain>
    </source>
</reference>
<dbReference type="CDD" id="cd23763">
    <property type="entry name" value="ASKHA_ATPase_ROK"/>
    <property type="match status" value="1"/>
</dbReference>
<dbReference type="Pfam" id="PF00480">
    <property type="entry name" value="ROK"/>
    <property type="match status" value="1"/>
</dbReference>
<dbReference type="Gene3D" id="3.30.420.40">
    <property type="match status" value="2"/>
</dbReference>
<proteinExistence type="inferred from homology"/>
<dbReference type="EMBL" id="RKHL01000001">
    <property type="protein sequence ID" value="ROR83124.1"/>
    <property type="molecule type" value="Genomic_DNA"/>
</dbReference>
<sequence>MTERAVLGIDVGGTGIKAALTDADGTVLGRWREATPSGDTSGALTRDIVLGLVAIASRVAAPAAVGVVVPGVVDEEHGVCIHAVNLGWRDLAFPELLRPALDVPLAFGQDVRAGALAEAVSGAAADVTGTIAFVPVGTGLASALVIDGVPFAGGGWAGEIGQRVIQDGPHRGLRVEELASAGGIARRAGARDAKTVADAVASGDTAAIAIWNDAVDALAEALAGITVVAAPTAIVIGGGLALAGAALFEPLEHGLRERLDVVRVPQLLPARHGDEAATVGAGILARRLVTAR</sequence>
<keyword evidence="3" id="KW-1185">Reference proteome</keyword>
<dbReference type="GO" id="GO:0016301">
    <property type="term" value="F:kinase activity"/>
    <property type="evidence" value="ECO:0007669"/>
    <property type="project" value="UniProtKB-KW"/>
</dbReference>
<gene>
    <name evidence="2" type="ORF">EDD42_3228</name>
</gene>
<keyword evidence="2" id="KW-0808">Transferase</keyword>
<dbReference type="RefSeq" id="WP_085513706.1">
    <property type="nucleotide sequence ID" value="NZ_FXAP01000006.1"/>
</dbReference>
<dbReference type="Proteomes" id="UP000266915">
    <property type="component" value="Unassembled WGS sequence"/>
</dbReference>
<dbReference type="AlphaFoldDB" id="A0A3N2C757"/>
<protein>
    <submittedName>
        <fullName evidence="2">Glucokinase</fullName>
    </submittedName>
</protein>
<dbReference type="InterPro" id="IPR000600">
    <property type="entry name" value="ROK"/>
</dbReference>
<evidence type="ECO:0000313" key="2">
    <source>
        <dbReference type="EMBL" id="ROR83124.1"/>
    </source>
</evidence>
<dbReference type="PANTHER" id="PTHR18964">
    <property type="entry name" value="ROK (REPRESSOR, ORF, KINASE) FAMILY"/>
    <property type="match status" value="1"/>
</dbReference>
<accession>A0A3N2C757</accession>
<keyword evidence="2" id="KW-0418">Kinase</keyword>
<comment type="similarity">
    <text evidence="1">Belongs to the ROK (NagC/XylR) family.</text>
</comment>
<dbReference type="PANTHER" id="PTHR18964:SF149">
    <property type="entry name" value="BIFUNCTIONAL UDP-N-ACETYLGLUCOSAMINE 2-EPIMERASE_N-ACETYLMANNOSAMINE KINASE"/>
    <property type="match status" value="1"/>
</dbReference>
<dbReference type="SUPFAM" id="SSF53067">
    <property type="entry name" value="Actin-like ATPase domain"/>
    <property type="match status" value="1"/>
</dbReference>